<comment type="caution">
    <text evidence="2">The sequence shown here is derived from an EMBL/GenBank/DDBJ whole genome shotgun (WGS) entry which is preliminary data.</text>
</comment>
<sequence length="263" mass="29289">MNLVKPSVVVMAAVIQFASPVFAETNSDEQLQDMSDPLAVYTQAGFGITDKGANIKIGQTYKASQPGTMAMNVIEVKGIGGELFGIRDEDDPLYSKVDDSIDSFRLRNFQVEVAKGLGRQLDVNYDVDADKLDASYSFIKALPKLGVVQLYPLAGAGVTIANDFSGEDNGYEIPGTFTVVGMYSKIDITDKIWINYNPMYMHTLSGSSDYKDTYYAGEDNILTHEFAISYQITPRSNIRYFANWNEQVDFGDGDHRIEYNYQF</sequence>
<feature type="signal peptide" evidence="1">
    <location>
        <begin position="1"/>
        <end position="23"/>
    </location>
</feature>
<evidence type="ECO:0000256" key="1">
    <source>
        <dbReference type="SAM" id="SignalP"/>
    </source>
</evidence>
<accession>A0A0C1Z8B7</accession>
<reference evidence="2 3" key="1">
    <citation type="submission" date="2014-07" db="EMBL/GenBank/DDBJ databases">
        <title>Unique and conserved regions in Vibrio harveyi and related species in comparison with the shrimp pathogen Vibrio harveyi CAIM 1792.</title>
        <authorList>
            <person name="Espinoza-Valles I."/>
            <person name="Vora G."/>
            <person name="Leekitcharoenphon P."/>
            <person name="Ussery D."/>
            <person name="Hoj L."/>
            <person name="Gomez-Gil B."/>
        </authorList>
    </citation>
    <scope>NUCLEOTIDE SEQUENCE [LARGE SCALE GENOMIC DNA]</scope>
    <source>
        <strain evidence="3">CAIM 1854 / LMG 25443</strain>
    </source>
</reference>
<gene>
    <name evidence="2" type="ORF">H735_14650</name>
</gene>
<proteinExistence type="predicted"/>
<dbReference type="RefSeq" id="WP_020194731.1">
    <property type="nucleotide sequence ID" value="NZ_BAOH01000007.1"/>
</dbReference>
<dbReference type="AlphaFoldDB" id="A0A0C1Z8B7"/>
<dbReference type="PATRIC" id="fig|1229493.5.peg.2073"/>
<dbReference type="Proteomes" id="UP000031586">
    <property type="component" value="Unassembled WGS sequence"/>
</dbReference>
<dbReference type="EMBL" id="JPRD01000023">
    <property type="protein sequence ID" value="KIF52379.1"/>
    <property type="molecule type" value="Genomic_DNA"/>
</dbReference>
<name>A0A0C1Z8B7_9VIBR</name>
<evidence type="ECO:0008006" key="4">
    <source>
        <dbReference type="Google" id="ProtNLM"/>
    </source>
</evidence>
<evidence type="ECO:0000313" key="3">
    <source>
        <dbReference type="Proteomes" id="UP000031586"/>
    </source>
</evidence>
<evidence type="ECO:0000313" key="2">
    <source>
        <dbReference type="EMBL" id="KIF52379.1"/>
    </source>
</evidence>
<dbReference type="GeneID" id="48231506"/>
<organism evidence="2 3">
    <name type="scientific">Vibrio owensii CAIM 1854 = LMG 25443</name>
    <dbReference type="NCBI Taxonomy" id="1229493"/>
    <lineage>
        <taxon>Bacteria</taxon>
        <taxon>Pseudomonadati</taxon>
        <taxon>Pseudomonadota</taxon>
        <taxon>Gammaproteobacteria</taxon>
        <taxon>Vibrionales</taxon>
        <taxon>Vibrionaceae</taxon>
        <taxon>Vibrio</taxon>
    </lineage>
</organism>
<protein>
    <recommendedName>
        <fullName evidence="4">Porin</fullName>
    </recommendedName>
</protein>
<feature type="chain" id="PRO_5002143927" description="Porin" evidence="1">
    <location>
        <begin position="24"/>
        <end position="263"/>
    </location>
</feature>
<keyword evidence="1" id="KW-0732">Signal</keyword>